<protein>
    <submittedName>
        <fullName evidence="1">Uncharacterized protein</fullName>
    </submittedName>
</protein>
<dbReference type="EMBL" id="CM004387">
    <property type="protein sequence ID" value="OAY61708.1"/>
    <property type="molecule type" value="Genomic_DNA"/>
</dbReference>
<evidence type="ECO:0000313" key="1">
    <source>
        <dbReference type="EMBL" id="OAY61708.1"/>
    </source>
</evidence>
<accession>A0A2C9WMT5</accession>
<proteinExistence type="predicted"/>
<name>A0A2C9WMT5_MANES</name>
<reference evidence="1" key="1">
    <citation type="submission" date="2016-02" db="EMBL/GenBank/DDBJ databases">
        <title>WGS assembly of Manihot esculenta.</title>
        <authorList>
            <person name="Bredeson J.V."/>
            <person name="Prochnik S.E."/>
            <person name="Lyons J.B."/>
            <person name="Schmutz J."/>
            <person name="Grimwood J."/>
            <person name="Vrebalov J."/>
            <person name="Bart R.S."/>
            <person name="Amuge T."/>
            <person name="Ferguson M.E."/>
            <person name="Green R."/>
            <person name="Putnam N."/>
            <person name="Stites J."/>
            <person name="Rounsley S."/>
            <person name="Rokhsar D.S."/>
        </authorList>
    </citation>
    <scope>NUCLEOTIDE SEQUENCE [LARGE SCALE GENOMIC DNA]</scope>
    <source>
        <tissue evidence="1">Leaf</tissue>
    </source>
</reference>
<organism evidence="1">
    <name type="scientific">Manihot esculenta</name>
    <name type="common">Cassava</name>
    <name type="synonym">Jatropha manihot</name>
    <dbReference type="NCBI Taxonomy" id="3983"/>
    <lineage>
        <taxon>Eukaryota</taxon>
        <taxon>Viridiplantae</taxon>
        <taxon>Streptophyta</taxon>
        <taxon>Embryophyta</taxon>
        <taxon>Tracheophyta</taxon>
        <taxon>Spermatophyta</taxon>
        <taxon>Magnoliopsida</taxon>
        <taxon>eudicotyledons</taxon>
        <taxon>Gunneridae</taxon>
        <taxon>Pentapetalae</taxon>
        <taxon>rosids</taxon>
        <taxon>fabids</taxon>
        <taxon>Malpighiales</taxon>
        <taxon>Euphorbiaceae</taxon>
        <taxon>Crotonoideae</taxon>
        <taxon>Manihoteae</taxon>
        <taxon>Manihot</taxon>
    </lineage>
</organism>
<gene>
    <name evidence="1" type="ORF">MANES_01G210800</name>
</gene>
<sequence>MLSTSLLYKLLDTTLVNQQTKLPKNMANYAENS</sequence>
<dbReference type="AlphaFoldDB" id="A0A2C9WMT5"/>